<sequence length="254" mass="28293">MLKERMAIRKGEWTKPTAGLAPTHVQANLVIVPKKHAYDFLLFCMRNPKSCPLIEVTDAGSYTPVSSAPDADIRTDIPRYRIFRHGKLADEVMDITEEWREDFISFLIGCSFTFENALRAAGIPLRHIENKQNVTMYETNVPCHGAGDFQGNLVVSMRPIRADHVPAAVQITSAFPTMHGAPVQVGYPEKLGIKNLQAPEYGDPVEIKEDEIPVFWACGVTPQLVALQAKIEIMITHAPGHMFITDLLDSEIGR</sequence>
<dbReference type="InterPro" id="IPR016938">
    <property type="entry name" value="UPF0317"/>
</dbReference>
<accession>A0A0A1MSB8</accession>
<dbReference type="STRING" id="545501.BN997_02355"/>
<dbReference type="Gene3D" id="3.40.1640.10">
    <property type="entry name" value="PSTPO5379-like"/>
    <property type="match status" value="1"/>
</dbReference>
<evidence type="ECO:0000313" key="5">
    <source>
        <dbReference type="Proteomes" id="UP000040453"/>
    </source>
</evidence>
<comment type="similarity">
    <text evidence="1 3">Belongs to the D-glutamate cyclase family.</text>
</comment>
<evidence type="ECO:0000313" key="4">
    <source>
        <dbReference type="EMBL" id="CEI82487.1"/>
    </source>
</evidence>
<dbReference type="AlphaFoldDB" id="A0A0A1MSB8"/>
<evidence type="ECO:0000256" key="1">
    <source>
        <dbReference type="ARBA" id="ARBA00007896"/>
    </source>
</evidence>
<dbReference type="EMBL" id="CDGG01000001">
    <property type="protein sequence ID" value="CEI82487.1"/>
    <property type="molecule type" value="Genomic_DNA"/>
</dbReference>
<dbReference type="Gene3D" id="3.30.2040.10">
    <property type="entry name" value="PSTPO5379-like domain"/>
    <property type="match status" value="1"/>
</dbReference>
<evidence type="ECO:0000256" key="3">
    <source>
        <dbReference type="HAMAP-Rule" id="MF_01830"/>
    </source>
</evidence>
<dbReference type="EC" id="4.2.1.-" evidence="3"/>
<evidence type="ECO:0000256" key="2">
    <source>
        <dbReference type="ARBA" id="ARBA00023239"/>
    </source>
</evidence>
<dbReference type="GO" id="GO:0016829">
    <property type="term" value="F:lyase activity"/>
    <property type="evidence" value="ECO:0007669"/>
    <property type="project" value="UniProtKB-KW"/>
</dbReference>
<dbReference type="FunFam" id="3.30.2040.10:FF:000001">
    <property type="entry name" value="D-glutamate cyclase, mitochondrial"/>
    <property type="match status" value="1"/>
</dbReference>
<dbReference type="Proteomes" id="UP000040453">
    <property type="component" value="Unassembled WGS sequence"/>
</dbReference>
<dbReference type="PANTHER" id="PTHR32022:SF10">
    <property type="entry name" value="D-GLUTAMATE CYCLASE, MITOCHONDRIAL"/>
    <property type="match status" value="1"/>
</dbReference>
<dbReference type="InterPro" id="IPR038021">
    <property type="entry name" value="Putative_hydro-lyase"/>
</dbReference>
<name>A0A0A1MSB8_9BACI</name>
<reference evidence="4 5" key="1">
    <citation type="submission" date="2014-11" db="EMBL/GenBank/DDBJ databases">
        <authorList>
            <person name="Urmite Genomes Urmite Genomes"/>
        </authorList>
    </citation>
    <scope>NUCLEOTIDE SEQUENCE [LARGE SCALE GENOMIC DNA]</scope>
    <source>
        <strain evidence="4 5">Oc5</strain>
    </source>
</reference>
<keyword evidence="2 3" id="KW-0456">Lyase</keyword>
<protein>
    <recommendedName>
        <fullName evidence="3">Putative hydro-lyase BN997_02355</fullName>
        <ecNumber evidence="3">4.2.1.-</ecNumber>
    </recommendedName>
</protein>
<dbReference type="SUPFAM" id="SSF160920">
    <property type="entry name" value="PSTPO5379-like"/>
    <property type="match status" value="1"/>
</dbReference>
<dbReference type="PIRSF" id="PIRSF029755">
    <property type="entry name" value="UCP029755"/>
    <property type="match status" value="1"/>
</dbReference>
<gene>
    <name evidence="4" type="ORF">BN997_02355</name>
</gene>
<dbReference type="Pfam" id="PF07286">
    <property type="entry name" value="D-Glu_cyclase"/>
    <property type="match status" value="1"/>
</dbReference>
<proteinExistence type="inferred from homology"/>
<keyword evidence="5" id="KW-1185">Reference proteome</keyword>
<dbReference type="InterPro" id="IPR009906">
    <property type="entry name" value="D-Glu_cyclase"/>
</dbReference>
<organism evidence="4 5">
    <name type="scientific">Oceanobacillus oncorhynchi</name>
    <dbReference type="NCBI Taxonomy" id="545501"/>
    <lineage>
        <taxon>Bacteria</taxon>
        <taxon>Bacillati</taxon>
        <taxon>Bacillota</taxon>
        <taxon>Bacilli</taxon>
        <taxon>Bacillales</taxon>
        <taxon>Bacillaceae</taxon>
        <taxon>Oceanobacillus</taxon>
    </lineage>
</organism>
<dbReference type="NCBIfam" id="NF003969">
    <property type="entry name" value="PRK05463.1"/>
    <property type="match status" value="1"/>
</dbReference>
<dbReference type="HAMAP" id="MF_01830">
    <property type="entry name" value="Hydro_lyase"/>
    <property type="match status" value="1"/>
</dbReference>
<dbReference type="PANTHER" id="PTHR32022">
    <property type="entry name" value="D-GLUTAMATE CYCLASE, MITOCHONDRIAL"/>
    <property type="match status" value="1"/>
</dbReference>